<reference evidence="2" key="1">
    <citation type="submission" date="2023-07" db="EMBL/GenBank/DDBJ databases">
        <title>Functional and genomic diversity of the sorghum phyllosphere microbiome.</title>
        <authorList>
            <person name="Shade A."/>
        </authorList>
    </citation>
    <scope>NUCLEOTIDE SEQUENCE [LARGE SCALE GENOMIC DNA]</scope>
    <source>
        <strain evidence="2">SORGH_AS_0422</strain>
    </source>
</reference>
<evidence type="ECO:0000313" key="2">
    <source>
        <dbReference type="Proteomes" id="UP001258315"/>
    </source>
</evidence>
<name>A0ABU3GWZ5_9SPHI</name>
<dbReference type="RefSeq" id="WP_311951613.1">
    <property type="nucleotide sequence ID" value="NZ_JAVLVU010000001.1"/>
</dbReference>
<accession>A0ABU3GWZ5</accession>
<comment type="caution">
    <text evidence="1">The sequence shown here is derived from an EMBL/GenBank/DDBJ whole genome shotgun (WGS) entry which is preliminary data.</text>
</comment>
<organism evidence="1 2">
    <name type="scientific">Mucilaginibacter terrae</name>
    <dbReference type="NCBI Taxonomy" id="1955052"/>
    <lineage>
        <taxon>Bacteria</taxon>
        <taxon>Pseudomonadati</taxon>
        <taxon>Bacteroidota</taxon>
        <taxon>Sphingobacteriia</taxon>
        <taxon>Sphingobacteriales</taxon>
        <taxon>Sphingobacteriaceae</taxon>
        <taxon>Mucilaginibacter</taxon>
    </lineage>
</organism>
<keyword evidence="2" id="KW-1185">Reference proteome</keyword>
<protein>
    <recommendedName>
        <fullName evidence="3">TerB family tellurite resistance protein</fullName>
    </recommendedName>
</protein>
<gene>
    <name evidence="1" type="ORF">QE417_003351</name>
</gene>
<dbReference type="Proteomes" id="UP001258315">
    <property type="component" value="Unassembled WGS sequence"/>
</dbReference>
<proteinExistence type="predicted"/>
<evidence type="ECO:0008006" key="3">
    <source>
        <dbReference type="Google" id="ProtNLM"/>
    </source>
</evidence>
<evidence type="ECO:0000313" key="1">
    <source>
        <dbReference type="EMBL" id="MDT3404279.1"/>
    </source>
</evidence>
<dbReference type="EMBL" id="JAVLVU010000001">
    <property type="protein sequence ID" value="MDT3404279.1"/>
    <property type="molecule type" value="Genomic_DNA"/>
</dbReference>
<sequence length="230" mass="25874">MASVSTAWYEAGQIGKHTKKLLLYAFVTAIASGMSTVVHGQTFSEWFSQKKTQKKYLLEQLAALRVYSDYLQKGYSVAQNGLGTVSSYLKDEYGSHSVYYDRLLQAGPAVRDDPQIREIIRRQADIEQLFGPLERPEGLSPAEIQYLGKVRGAVLHDCELQLQDLDRVISNGKLKAGDRERIEQLNQVHAAMTENYRFSSAFVVQVVSLIKGRKQQEKDAKAGRSMRGIQ</sequence>